<keyword evidence="1" id="KW-0472">Membrane</keyword>
<protein>
    <submittedName>
        <fullName evidence="2">ActD</fullName>
    </submittedName>
</protein>
<organism evidence="2 3">
    <name type="scientific">Vulgatibacter incomptus</name>
    <dbReference type="NCBI Taxonomy" id="1391653"/>
    <lineage>
        <taxon>Bacteria</taxon>
        <taxon>Pseudomonadati</taxon>
        <taxon>Myxococcota</taxon>
        <taxon>Myxococcia</taxon>
        <taxon>Myxococcales</taxon>
        <taxon>Cystobacterineae</taxon>
        <taxon>Vulgatibacteraceae</taxon>
        <taxon>Vulgatibacter</taxon>
    </lineage>
</organism>
<dbReference type="EMBL" id="CP012332">
    <property type="protein sequence ID" value="AKU92311.1"/>
    <property type="molecule type" value="Genomic_DNA"/>
</dbReference>
<dbReference type="KEGG" id="vin:AKJ08_2698"/>
<dbReference type="PATRIC" id="fig|1391653.3.peg.2801"/>
<evidence type="ECO:0000313" key="2">
    <source>
        <dbReference type="EMBL" id="AKU92311.1"/>
    </source>
</evidence>
<name>A0A0K1PFX0_9BACT</name>
<keyword evidence="1" id="KW-1133">Transmembrane helix</keyword>
<evidence type="ECO:0000313" key="3">
    <source>
        <dbReference type="Proteomes" id="UP000055590"/>
    </source>
</evidence>
<dbReference type="STRING" id="1391653.AKJ08_2698"/>
<keyword evidence="3" id="KW-1185">Reference proteome</keyword>
<keyword evidence="1" id="KW-0812">Transmembrane</keyword>
<gene>
    <name evidence="2" type="ORF">AKJ08_2698</name>
</gene>
<sequence>MMERRVPDWLLEKLALGELGRDEAAGVRRRLEAEDGGEARLKSLHASNRELLERYPAAPMARAIRQKVDGRRGAFAPASSAPARSASRQPAFGRRLVLGVAAAAPVALAAVLLIADGSPAPIVDPRGPETTRSKGLSPLLQVHRQGAEAAELLADGADVRAHEILQLSYIAAGSAYGVILSIDGSASVTRHLPEAGEAASLLESSGAVALPHAFELDDAPGFERFVFVTAPEPFAVEPVIAAARRVASDPAADRVPLALPAGLEQASFLVRKPR</sequence>
<reference evidence="2 3" key="1">
    <citation type="submission" date="2015-08" db="EMBL/GenBank/DDBJ databases">
        <authorList>
            <person name="Babu N.S."/>
            <person name="Beckwith C.J."/>
            <person name="Beseler K.G."/>
            <person name="Brison A."/>
            <person name="Carone J.V."/>
            <person name="Caskin T.P."/>
            <person name="Diamond M."/>
            <person name="Durham M.E."/>
            <person name="Foxe J.M."/>
            <person name="Go M."/>
            <person name="Henderson B.A."/>
            <person name="Jones I.B."/>
            <person name="McGettigan J.A."/>
            <person name="Micheletti S.J."/>
            <person name="Nasrallah M.E."/>
            <person name="Ortiz D."/>
            <person name="Piller C.R."/>
            <person name="Privatt S.R."/>
            <person name="Schneider S.L."/>
            <person name="Sharp S."/>
            <person name="Smith T.C."/>
            <person name="Stanton J.D."/>
            <person name="Ullery H.E."/>
            <person name="Wilson R.J."/>
            <person name="Serrano M.G."/>
            <person name="Buck G."/>
            <person name="Lee V."/>
            <person name="Wang Y."/>
            <person name="Carvalho R."/>
            <person name="Voegtly L."/>
            <person name="Shi R."/>
            <person name="Duckworth R."/>
            <person name="Johnson A."/>
            <person name="Loviza R."/>
            <person name="Walstead R."/>
            <person name="Shah Z."/>
            <person name="Kiflezghi M."/>
            <person name="Wade K."/>
            <person name="Ball S.L."/>
            <person name="Bradley K.W."/>
            <person name="Asai D.J."/>
            <person name="Bowman C.A."/>
            <person name="Russell D.A."/>
            <person name="Pope W.H."/>
            <person name="Jacobs-Sera D."/>
            <person name="Hendrix R.W."/>
            <person name="Hatfull G.F."/>
        </authorList>
    </citation>
    <scope>NUCLEOTIDE SEQUENCE [LARGE SCALE GENOMIC DNA]</scope>
    <source>
        <strain evidence="2 3">DSM 27710</strain>
    </source>
</reference>
<dbReference type="Proteomes" id="UP000055590">
    <property type="component" value="Chromosome"/>
</dbReference>
<evidence type="ECO:0000256" key="1">
    <source>
        <dbReference type="SAM" id="Phobius"/>
    </source>
</evidence>
<accession>A0A0K1PFX0</accession>
<dbReference type="AlphaFoldDB" id="A0A0K1PFX0"/>
<proteinExistence type="predicted"/>
<feature type="transmembrane region" description="Helical" evidence="1">
    <location>
        <begin position="96"/>
        <end position="115"/>
    </location>
</feature>